<reference evidence="11" key="1">
    <citation type="submission" date="2021-02" db="EMBL/GenBank/DDBJ databases">
        <authorList>
            <person name="Bekaert M."/>
        </authorList>
    </citation>
    <scope>NUCLEOTIDE SEQUENCE</scope>
    <source>
        <strain evidence="11">IoA-00</strain>
    </source>
</reference>
<evidence type="ECO:0000256" key="10">
    <source>
        <dbReference type="ARBA" id="ARBA00023004"/>
    </source>
</evidence>
<evidence type="ECO:0000256" key="6">
    <source>
        <dbReference type="ARBA" id="ARBA00022723"/>
    </source>
</evidence>
<dbReference type="Pfam" id="PF13640">
    <property type="entry name" value="2OG-FeII_Oxy_3"/>
    <property type="match status" value="1"/>
</dbReference>
<accession>A0A7R8H6L2</accession>
<keyword evidence="7" id="KW-0847">Vitamin C</keyword>
<dbReference type="InterPro" id="IPR006620">
    <property type="entry name" value="Pro_4_hyd_alph"/>
</dbReference>
<dbReference type="GO" id="GO:0004656">
    <property type="term" value="F:procollagen-proline 4-dioxygenase activity"/>
    <property type="evidence" value="ECO:0007669"/>
    <property type="project" value="UniProtKB-EC"/>
</dbReference>
<dbReference type="Gene3D" id="2.60.120.620">
    <property type="entry name" value="q2cbj1_9rhob like domain"/>
    <property type="match status" value="1"/>
</dbReference>
<comment type="similarity">
    <text evidence="4">Belongs to the P4HA family.</text>
</comment>
<evidence type="ECO:0000256" key="8">
    <source>
        <dbReference type="ARBA" id="ARBA00022964"/>
    </source>
</evidence>
<evidence type="ECO:0000256" key="3">
    <source>
        <dbReference type="ARBA" id="ARBA00004319"/>
    </source>
</evidence>
<dbReference type="SMART" id="SM00702">
    <property type="entry name" value="P4Hc"/>
    <property type="match status" value="1"/>
</dbReference>
<dbReference type="EMBL" id="HG994582">
    <property type="protein sequence ID" value="CAF2903701.1"/>
    <property type="molecule type" value="Genomic_DNA"/>
</dbReference>
<protein>
    <recommendedName>
        <fullName evidence="5">procollagen-proline 4-dioxygenase</fullName>
        <ecNumber evidence="5">1.14.11.2</ecNumber>
    </recommendedName>
</protein>
<name>A0A7R8H6L2_LEPSM</name>
<dbReference type="Proteomes" id="UP000675881">
    <property type="component" value="Chromosome 3"/>
</dbReference>
<dbReference type="PANTHER" id="PTHR10869:SF244">
    <property type="entry name" value="PROLYL 4-HYDROXYLASE SUBUNIT ALPHA-2"/>
    <property type="match status" value="1"/>
</dbReference>
<keyword evidence="10" id="KW-0408">Iron</keyword>
<dbReference type="AlphaFoldDB" id="A0A7R8H6L2"/>
<dbReference type="InterPro" id="IPR045054">
    <property type="entry name" value="P4HA-like"/>
</dbReference>
<dbReference type="InterPro" id="IPR013547">
    <property type="entry name" value="P4H_N"/>
</dbReference>
<dbReference type="PROSITE" id="PS51471">
    <property type="entry name" value="FE2OG_OXY"/>
    <property type="match status" value="1"/>
</dbReference>
<dbReference type="GO" id="GO:0031418">
    <property type="term" value="F:L-ascorbic acid binding"/>
    <property type="evidence" value="ECO:0007669"/>
    <property type="project" value="UniProtKB-KW"/>
</dbReference>
<evidence type="ECO:0000313" key="12">
    <source>
        <dbReference type="Proteomes" id="UP000675881"/>
    </source>
</evidence>
<dbReference type="Pfam" id="PF08336">
    <property type="entry name" value="P4Ha_N"/>
    <property type="match status" value="1"/>
</dbReference>
<dbReference type="Gene3D" id="6.10.140.1460">
    <property type="match status" value="1"/>
</dbReference>
<dbReference type="GO" id="GO:0005788">
    <property type="term" value="C:endoplasmic reticulum lumen"/>
    <property type="evidence" value="ECO:0007669"/>
    <property type="project" value="UniProtKB-SubCell"/>
</dbReference>
<dbReference type="OrthoDB" id="420380at2759"/>
<comment type="function">
    <text evidence="2">Catalyzes the post-translational formation of 4-hydroxyproline in -Xaa-Pro-Gly- sequences in collagens and other proteins.</text>
</comment>
<keyword evidence="12" id="KW-1185">Reference proteome</keyword>
<dbReference type="GO" id="GO:0005506">
    <property type="term" value="F:iron ion binding"/>
    <property type="evidence" value="ECO:0007669"/>
    <property type="project" value="InterPro"/>
</dbReference>
<keyword evidence="9 11" id="KW-0560">Oxidoreductase</keyword>
<evidence type="ECO:0000256" key="7">
    <source>
        <dbReference type="ARBA" id="ARBA00022896"/>
    </source>
</evidence>
<evidence type="ECO:0000313" key="11">
    <source>
        <dbReference type="EMBL" id="CAF2903701.1"/>
    </source>
</evidence>
<keyword evidence="6" id="KW-0479">Metal-binding</keyword>
<dbReference type="EC" id="1.14.11.2" evidence="5"/>
<evidence type="ECO:0000256" key="4">
    <source>
        <dbReference type="ARBA" id="ARBA00006511"/>
    </source>
</evidence>
<dbReference type="InterPro" id="IPR044862">
    <property type="entry name" value="Pro_4_hyd_alph_FE2OG_OXY"/>
</dbReference>
<keyword evidence="8" id="KW-0223">Dioxygenase</keyword>
<dbReference type="InterPro" id="IPR005123">
    <property type="entry name" value="Oxoglu/Fe-dep_dioxygenase_dom"/>
</dbReference>
<evidence type="ECO:0000256" key="5">
    <source>
        <dbReference type="ARBA" id="ARBA00012269"/>
    </source>
</evidence>
<comment type="cofactor">
    <cofactor evidence="1">
        <name>L-ascorbate</name>
        <dbReference type="ChEBI" id="CHEBI:38290"/>
    </cofactor>
</comment>
<comment type="subcellular location">
    <subcellularLocation>
        <location evidence="3">Endoplasmic reticulum lumen</location>
    </subcellularLocation>
</comment>
<organism evidence="11 12">
    <name type="scientific">Lepeophtheirus salmonis</name>
    <name type="common">Salmon louse</name>
    <name type="synonym">Caligus salmonis</name>
    <dbReference type="NCBI Taxonomy" id="72036"/>
    <lineage>
        <taxon>Eukaryota</taxon>
        <taxon>Metazoa</taxon>
        <taxon>Ecdysozoa</taxon>
        <taxon>Arthropoda</taxon>
        <taxon>Crustacea</taxon>
        <taxon>Multicrustacea</taxon>
        <taxon>Hexanauplia</taxon>
        <taxon>Copepoda</taxon>
        <taxon>Siphonostomatoida</taxon>
        <taxon>Caligidae</taxon>
        <taxon>Lepeophtheirus</taxon>
    </lineage>
</organism>
<dbReference type="PANTHER" id="PTHR10869">
    <property type="entry name" value="PROLYL 4-HYDROXYLASE ALPHA SUBUNIT"/>
    <property type="match status" value="1"/>
</dbReference>
<evidence type="ECO:0000256" key="9">
    <source>
        <dbReference type="ARBA" id="ARBA00023002"/>
    </source>
</evidence>
<evidence type="ECO:0000256" key="2">
    <source>
        <dbReference type="ARBA" id="ARBA00002035"/>
    </source>
</evidence>
<evidence type="ECO:0000256" key="1">
    <source>
        <dbReference type="ARBA" id="ARBA00001961"/>
    </source>
</evidence>
<gene>
    <name evidence="11" type="ORF">LSAA_7602</name>
</gene>
<proteinExistence type="inferred from homology"/>
<sequence length="519" mass="59440">MSKFFEREKQYIEDIQTVIDKKLVDMETQGSFGAYLASYEDIVGLQDDSDEAFLNNPLNAYNLIRHVAVGWNVVESSIQRYKEKHPGQLPKRVRKLLSRSKREHLPGAEDLDGASTALVRLHEYYNFNITSFVEEGVIETKDGERFETTGELSVWDIFKIGVKGTNMMILGSGIEIMSHGLAKAKRDGLTVHDQKLDRWGPLTPTHSTNYVPYDKRLAKKKKFNKVVSEKMILNNPSIIDTIQETKQYRKLCNGEELRSPDVLKDLTCRYEHRGLPYYRYGPHKIETVSLRPHIVIIHDFISDEITKEFINSASPNLKRSAMRGFKNGTNAVDDRRVSEQSWINEEVPAARKLTDQINDYLNLLVDSSIHSELYQVANYGTAGHYSSHYDQVLMGSSPNDLERRNIFNIKTGDRMATIMGYLSDVEEGGYTVFPMVGAYIKPKKGSIVLWWNMDDAGGYDMLTRHGGCPVLIGSKWITNKWVRINSQMFKRPCPKYTGKQIRQFRNNANFQRGGWISDP</sequence>